<evidence type="ECO:0000256" key="1">
    <source>
        <dbReference type="SAM" id="Phobius"/>
    </source>
</evidence>
<keyword evidence="1" id="KW-1133">Transmembrane helix</keyword>
<dbReference type="EMBL" id="CP123443">
    <property type="protein sequence ID" value="WGK68274.1"/>
    <property type="molecule type" value="Genomic_DNA"/>
</dbReference>
<keyword evidence="3" id="KW-1185">Reference proteome</keyword>
<feature type="transmembrane region" description="Helical" evidence="1">
    <location>
        <begin position="30"/>
        <end position="53"/>
    </location>
</feature>
<keyword evidence="1" id="KW-0812">Transmembrane</keyword>
<dbReference type="RefSeq" id="WP_326926446.1">
    <property type="nucleotide sequence ID" value="NZ_CP123443.1"/>
</dbReference>
<keyword evidence="1" id="KW-0472">Membrane</keyword>
<dbReference type="Proteomes" id="UP001228690">
    <property type="component" value="Chromosome"/>
</dbReference>
<accession>A0ABY8MHF1</accession>
<evidence type="ECO:0000313" key="2">
    <source>
        <dbReference type="EMBL" id="WGK68274.1"/>
    </source>
</evidence>
<reference evidence="2 3" key="1">
    <citation type="submission" date="2023-04" db="EMBL/GenBank/DDBJ databases">
        <title>Spirochaete genome identified in red abalone sample constitutes a novel genus.</title>
        <authorList>
            <person name="Sharma S.P."/>
            <person name="Purcell C.M."/>
            <person name="Hyde J.R."/>
            <person name="Severin A.J."/>
        </authorList>
    </citation>
    <scope>NUCLEOTIDE SEQUENCE [LARGE SCALE GENOMIC DNA]</scope>
    <source>
        <strain evidence="2 3">SP-2023</strain>
    </source>
</reference>
<protein>
    <submittedName>
        <fullName evidence="2">Uncharacterized protein</fullName>
    </submittedName>
</protein>
<gene>
    <name evidence="2" type="ORF">P0082_07230</name>
</gene>
<name>A0ABY8MHF1_9SPIO</name>
<organism evidence="2 3">
    <name type="scientific">Candidatus Haliotispira prima</name>
    <dbReference type="NCBI Taxonomy" id="3034016"/>
    <lineage>
        <taxon>Bacteria</taxon>
        <taxon>Pseudomonadati</taxon>
        <taxon>Spirochaetota</taxon>
        <taxon>Spirochaetia</taxon>
        <taxon>Spirochaetales</taxon>
        <taxon>Spirochaetaceae</taxon>
        <taxon>Candidatus Haliotispira</taxon>
    </lineage>
</organism>
<sequence>MEHIHKCLTDSPFGHIRHIKIKADKMKKTIYVLSVIALLGLFSCNQGSTVLLVEIDPKAKPSSISYIKKALNRGGYITLNIEAAREIDKHFDTKYAVSNEDGKFPILPVLLNFVGGHGWKYKERIMQGDYVFVR</sequence>
<evidence type="ECO:0000313" key="3">
    <source>
        <dbReference type="Proteomes" id="UP001228690"/>
    </source>
</evidence>
<proteinExistence type="predicted"/>